<sequence>MIRIAVTIALLSLHSIFYGQASNGGRTNILAVDFLTKRTITAGDTILMKVRNLSSASRGFTIEAVSMNKEPGYESAVYSAFFNNDNSFFQKLEASKKLSKKEKLPYVLPDYKLRTYELEGYSERLLTFIVKGIPLRKGIPVKLRITTDIINDESETVFSDVLTISSMPD</sequence>
<evidence type="ECO:0000256" key="1">
    <source>
        <dbReference type="SAM" id="SignalP"/>
    </source>
</evidence>
<dbReference type="Proteomes" id="UP000192610">
    <property type="component" value="Unassembled WGS sequence"/>
</dbReference>
<comment type="caution">
    <text evidence="2">The sequence shown here is derived from an EMBL/GenBank/DDBJ whole genome shotgun (WGS) entry which is preliminary data.</text>
</comment>
<dbReference type="EMBL" id="LVXG01000009">
    <property type="protein sequence ID" value="OQP51977.1"/>
    <property type="molecule type" value="Genomic_DNA"/>
</dbReference>
<gene>
    <name evidence="2" type="ORF">A4H97_25500</name>
</gene>
<evidence type="ECO:0000313" key="3">
    <source>
        <dbReference type="Proteomes" id="UP000192610"/>
    </source>
</evidence>
<feature type="chain" id="PRO_5010743557" evidence="1">
    <location>
        <begin position="22"/>
        <end position="169"/>
    </location>
</feature>
<name>A0A1V9F0V2_9BACT</name>
<dbReference type="AlphaFoldDB" id="A0A1V9F0V2"/>
<proteinExistence type="predicted"/>
<dbReference type="RefSeq" id="WP_081198159.1">
    <property type="nucleotide sequence ID" value="NZ_FOCZ01000013.1"/>
</dbReference>
<protein>
    <submittedName>
        <fullName evidence="2">Uncharacterized protein</fullName>
    </submittedName>
</protein>
<feature type="signal peptide" evidence="1">
    <location>
        <begin position="1"/>
        <end position="21"/>
    </location>
</feature>
<keyword evidence="1" id="KW-0732">Signal</keyword>
<reference evidence="3" key="1">
    <citation type="submission" date="2016-04" db="EMBL/GenBank/DDBJ databases">
        <authorList>
            <person name="Chen L."/>
            <person name="Zhuang W."/>
            <person name="Wang G."/>
        </authorList>
    </citation>
    <scope>NUCLEOTIDE SEQUENCE [LARGE SCALE GENOMIC DNA]</scope>
    <source>
        <strain evidence="3">17621</strain>
    </source>
</reference>
<keyword evidence="3" id="KW-1185">Reference proteome</keyword>
<accession>A0A1V9F0V2</accession>
<organism evidence="2 3">
    <name type="scientific">Niastella yeongjuensis</name>
    <dbReference type="NCBI Taxonomy" id="354355"/>
    <lineage>
        <taxon>Bacteria</taxon>
        <taxon>Pseudomonadati</taxon>
        <taxon>Bacteroidota</taxon>
        <taxon>Chitinophagia</taxon>
        <taxon>Chitinophagales</taxon>
        <taxon>Chitinophagaceae</taxon>
        <taxon>Niastella</taxon>
    </lineage>
</organism>
<evidence type="ECO:0000313" key="2">
    <source>
        <dbReference type="EMBL" id="OQP51977.1"/>
    </source>
</evidence>